<keyword evidence="9" id="KW-1185">Reference proteome</keyword>
<protein>
    <submittedName>
        <fullName evidence="8">1-aminocyclopropane-1-carboxylate oxidase homolog 1</fullName>
    </submittedName>
</protein>
<dbReference type="OrthoDB" id="288590at2759"/>
<evidence type="ECO:0000256" key="1">
    <source>
        <dbReference type="ARBA" id="ARBA00008056"/>
    </source>
</evidence>
<dbReference type="GO" id="GO:0016706">
    <property type="term" value="F:2-oxoglutarate-dependent dioxygenase activity"/>
    <property type="evidence" value="ECO:0007669"/>
    <property type="project" value="UniProtKB-ARBA"/>
</dbReference>
<dbReference type="GO" id="GO:0002238">
    <property type="term" value="P:response to molecule of fungal origin"/>
    <property type="evidence" value="ECO:0007669"/>
    <property type="project" value="UniProtKB-ARBA"/>
</dbReference>
<reference evidence="8" key="1">
    <citation type="submission" date="2019-12" db="EMBL/GenBank/DDBJ databases">
        <authorList>
            <person name="Scholes J."/>
        </authorList>
    </citation>
    <scope>NUCLEOTIDE SEQUENCE</scope>
</reference>
<dbReference type="Gene3D" id="2.60.120.330">
    <property type="entry name" value="B-lactam Antibiotic, Isopenicillin N Synthase, Chain"/>
    <property type="match status" value="1"/>
</dbReference>
<dbReference type="Pfam" id="PF14226">
    <property type="entry name" value="DIOX_N"/>
    <property type="match status" value="1"/>
</dbReference>
<dbReference type="FunFam" id="2.60.120.330:FF:000005">
    <property type="entry name" value="1-aminocyclopropane-1-carboxylate oxidase homolog 1"/>
    <property type="match status" value="1"/>
</dbReference>
<evidence type="ECO:0000256" key="4">
    <source>
        <dbReference type="ARBA" id="ARBA00023002"/>
    </source>
</evidence>
<keyword evidence="5 6" id="KW-0408">Iron</keyword>
<dbReference type="InterPro" id="IPR026992">
    <property type="entry name" value="DIOX_N"/>
</dbReference>
<comment type="similarity">
    <text evidence="1 6">Belongs to the iron/ascorbate-dependent oxidoreductase family.</text>
</comment>
<dbReference type="InterPro" id="IPR005123">
    <property type="entry name" value="Oxoglu/Fe-dep_dioxygenase_dom"/>
</dbReference>
<dbReference type="GO" id="GO:0009805">
    <property type="term" value="P:coumarin biosynthetic process"/>
    <property type="evidence" value="ECO:0007669"/>
    <property type="project" value="UniProtKB-ARBA"/>
</dbReference>
<evidence type="ECO:0000256" key="3">
    <source>
        <dbReference type="ARBA" id="ARBA00022896"/>
    </source>
</evidence>
<comment type="caution">
    <text evidence="8">The sequence shown here is derived from an EMBL/GenBank/DDBJ whole genome shotgun (WGS) entry which is preliminary data.</text>
</comment>
<dbReference type="InterPro" id="IPR027443">
    <property type="entry name" value="IPNS-like_sf"/>
</dbReference>
<gene>
    <name evidence="8" type="ORF">SHERM_17018</name>
</gene>
<dbReference type="GO" id="GO:0046872">
    <property type="term" value="F:metal ion binding"/>
    <property type="evidence" value="ECO:0007669"/>
    <property type="project" value="UniProtKB-KW"/>
</dbReference>
<evidence type="ECO:0000259" key="7">
    <source>
        <dbReference type="PROSITE" id="PS51471"/>
    </source>
</evidence>
<organism evidence="8 9">
    <name type="scientific">Striga hermonthica</name>
    <name type="common">Purple witchweed</name>
    <name type="synonym">Buchnera hermonthica</name>
    <dbReference type="NCBI Taxonomy" id="68872"/>
    <lineage>
        <taxon>Eukaryota</taxon>
        <taxon>Viridiplantae</taxon>
        <taxon>Streptophyta</taxon>
        <taxon>Embryophyta</taxon>
        <taxon>Tracheophyta</taxon>
        <taxon>Spermatophyta</taxon>
        <taxon>Magnoliopsida</taxon>
        <taxon>eudicotyledons</taxon>
        <taxon>Gunneridae</taxon>
        <taxon>Pentapetalae</taxon>
        <taxon>asterids</taxon>
        <taxon>lamiids</taxon>
        <taxon>Lamiales</taxon>
        <taxon>Orobanchaceae</taxon>
        <taxon>Buchnereae</taxon>
        <taxon>Striga</taxon>
    </lineage>
</organism>
<evidence type="ECO:0000256" key="2">
    <source>
        <dbReference type="ARBA" id="ARBA00022723"/>
    </source>
</evidence>
<evidence type="ECO:0000313" key="9">
    <source>
        <dbReference type="Proteomes" id="UP001153555"/>
    </source>
</evidence>
<evidence type="ECO:0000256" key="6">
    <source>
        <dbReference type="RuleBase" id="RU003682"/>
    </source>
</evidence>
<name>A0A9N7R9F9_STRHE</name>
<dbReference type="Pfam" id="PF03171">
    <property type="entry name" value="2OG-FeII_Oxy"/>
    <property type="match status" value="1"/>
</dbReference>
<dbReference type="PANTHER" id="PTHR10209">
    <property type="entry name" value="OXIDOREDUCTASE, 2OG-FE II OXYGENASE FAMILY PROTEIN"/>
    <property type="match status" value="1"/>
</dbReference>
<dbReference type="InterPro" id="IPR044861">
    <property type="entry name" value="IPNS-like_FE2OG_OXY"/>
</dbReference>
<keyword evidence="3" id="KW-0847">Vitamin C</keyword>
<dbReference type="SUPFAM" id="SSF51197">
    <property type="entry name" value="Clavaminate synthase-like"/>
    <property type="match status" value="1"/>
</dbReference>
<dbReference type="GO" id="GO:0031418">
    <property type="term" value="F:L-ascorbic acid binding"/>
    <property type="evidence" value="ECO:0007669"/>
    <property type="project" value="UniProtKB-KW"/>
</dbReference>
<evidence type="ECO:0000313" key="8">
    <source>
        <dbReference type="EMBL" id="CAA0817441.1"/>
    </source>
</evidence>
<dbReference type="Proteomes" id="UP001153555">
    <property type="component" value="Unassembled WGS sequence"/>
</dbReference>
<evidence type="ECO:0000256" key="5">
    <source>
        <dbReference type="ARBA" id="ARBA00023004"/>
    </source>
</evidence>
<proteinExistence type="inferred from homology"/>
<dbReference type="EMBL" id="CACSLK010015970">
    <property type="protein sequence ID" value="CAA0817441.1"/>
    <property type="molecule type" value="Genomic_DNA"/>
</dbReference>
<dbReference type="AlphaFoldDB" id="A0A9N7R9F9"/>
<sequence>MATEKEARMRMLKEFDETNAGVKGLVDSGLQNIPEIFVSPPDELAREPGPRQSVEVPVIDVGDMGNPERRNGIVEQVRMASEAFGFFQVVNHGIPQAVLDGMIGGVHRFMDLDVEEKRKYYTRDVSVRRAVMYTSSYDLYTARTASWRDTLSILCLGPDPIHPDELPDCSRESSMQYSKHVEILGNTLLGVLSEALGLETNHLEKMECSSGHRLHCHYYPACPQPQLAIGTTKHSDAGFLTVLLQSQGITALQVLYQGQWIDVHPTPGGLVVNIGDLLQLVSNGKFKSIEHRAITSHLGPRISVACFFSGPVTAAKVYGPIKELITEENPPIYREVSIGEYVAKFLSSALEDYRALDYYKLTV</sequence>
<dbReference type="PANTHER" id="PTHR10209:SF429">
    <property type="entry name" value="1-AMINOCYCLOPROPANE-1-CARBOXYLATE OXIDASE HOMOLOG 1-LIKE"/>
    <property type="match status" value="1"/>
</dbReference>
<dbReference type="PROSITE" id="PS51471">
    <property type="entry name" value="FE2OG_OXY"/>
    <property type="match status" value="1"/>
</dbReference>
<feature type="domain" description="Fe2OG dioxygenase" evidence="7">
    <location>
        <begin position="210"/>
        <end position="311"/>
    </location>
</feature>
<accession>A0A9N7R9F9</accession>
<keyword evidence="2 6" id="KW-0479">Metal-binding</keyword>
<keyword evidence="4 6" id="KW-0560">Oxidoreductase</keyword>